<organism evidence="2 3">
    <name type="scientific">Coprinellus micaceus</name>
    <name type="common">Glistening ink-cap mushroom</name>
    <name type="synonym">Coprinus micaceus</name>
    <dbReference type="NCBI Taxonomy" id="71717"/>
    <lineage>
        <taxon>Eukaryota</taxon>
        <taxon>Fungi</taxon>
        <taxon>Dikarya</taxon>
        <taxon>Basidiomycota</taxon>
        <taxon>Agaricomycotina</taxon>
        <taxon>Agaricomycetes</taxon>
        <taxon>Agaricomycetidae</taxon>
        <taxon>Agaricales</taxon>
        <taxon>Agaricineae</taxon>
        <taxon>Psathyrellaceae</taxon>
        <taxon>Coprinellus</taxon>
    </lineage>
</organism>
<comment type="caution">
    <text evidence="2">The sequence shown here is derived from an EMBL/GenBank/DDBJ whole genome shotgun (WGS) entry which is preliminary data.</text>
</comment>
<evidence type="ECO:0000256" key="1">
    <source>
        <dbReference type="SAM" id="MobiDB-lite"/>
    </source>
</evidence>
<accession>A0A4Y7TZX8</accession>
<dbReference type="AlphaFoldDB" id="A0A4Y7TZX8"/>
<feature type="region of interest" description="Disordered" evidence="1">
    <location>
        <begin position="176"/>
        <end position="348"/>
    </location>
</feature>
<feature type="compositionally biased region" description="Polar residues" evidence="1">
    <location>
        <begin position="42"/>
        <end position="52"/>
    </location>
</feature>
<feature type="compositionally biased region" description="Low complexity" evidence="1">
    <location>
        <begin position="220"/>
        <end position="259"/>
    </location>
</feature>
<feature type="compositionally biased region" description="Basic and acidic residues" evidence="1">
    <location>
        <begin position="1"/>
        <end position="13"/>
    </location>
</feature>
<sequence>MNTGVREEEHDVVMEDELEYESDVEADLEVDELDSSGDDQENAVQQPVSTSKKAPAVKPGTRVPGHTLLPQVRIENILNADCVTGNLVLSKEGQFAISCATEEFIKKFAQAGLDRAKVMRQQNMVVYQDMADVAWRNRTFRFLRETVPEPLKLETAWELRGIRMKELMEEDPALGGIIPPGSFHHDLPDDFPEPGGQLPPIVVAGSSSKRKKNGEVNGHAASTAGSSRRATANPEIASISTSGTSNSRGGSKRNGSSASVATLNGHGKQPSTAVSTPSEDRDDPMLEASEAGDDDDEDMAGDEARWPKPGTMTGPASGYLQGPGTAGPFGRASQDPGRTIYSQKNQPD</sequence>
<dbReference type="EMBL" id="QPFP01000001">
    <property type="protein sequence ID" value="TEB39730.1"/>
    <property type="molecule type" value="Genomic_DNA"/>
</dbReference>
<dbReference type="InterPro" id="IPR009072">
    <property type="entry name" value="Histone-fold"/>
</dbReference>
<evidence type="ECO:0000313" key="2">
    <source>
        <dbReference type="EMBL" id="TEB39730.1"/>
    </source>
</evidence>
<proteinExistence type="predicted"/>
<evidence type="ECO:0000313" key="3">
    <source>
        <dbReference type="Proteomes" id="UP000298030"/>
    </source>
</evidence>
<dbReference type="GO" id="GO:0046982">
    <property type="term" value="F:protein heterodimerization activity"/>
    <property type="evidence" value="ECO:0007669"/>
    <property type="project" value="InterPro"/>
</dbReference>
<gene>
    <name evidence="2" type="ORF">FA13DRAFT_1784420</name>
</gene>
<dbReference type="Proteomes" id="UP000298030">
    <property type="component" value="Unassembled WGS sequence"/>
</dbReference>
<dbReference type="OrthoDB" id="636685at2759"/>
<keyword evidence="3" id="KW-1185">Reference proteome</keyword>
<reference evidence="2 3" key="1">
    <citation type="journal article" date="2019" name="Nat. Ecol. Evol.">
        <title>Megaphylogeny resolves global patterns of mushroom evolution.</title>
        <authorList>
            <person name="Varga T."/>
            <person name="Krizsan K."/>
            <person name="Foldi C."/>
            <person name="Dima B."/>
            <person name="Sanchez-Garcia M."/>
            <person name="Sanchez-Ramirez S."/>
            <person name="Szollosi G.J."/>
            <person name="Szarkandi J.G."/>
            <person name="Papp V."/>
            <person name="Albert L."/>
            <person name="Andreopoulos W."/>
            <person name="Angelini C."/>
            <person name="Antonin V."/>
            <person name="Barry K.W."/>
            <person name="Bougher N.L."/>
            <person name="Buchanan P."/>
            <person name="Buyck B."/>
            <person name="Bense V."/>
            <person name="Catcheside P."/>
            <person name="Chovatia M."/>
            <person name="Cooper J."/>
            <person name="Damon W."/>
            <person name="Desjardin D."/>
            <person name="Finy P."/>
            <person name="Geml J."/>
            <person name="Haridas S."/>
            <person name="Hughes K."/>
            <person name="Justo A."/>
            <person name="Karasinski D."/>
            <person name="Kautmanova I."/>
            <person name="Kiss B."/>
            <person name="Kocsube S."/>
            <person name="Kotiranta H."/>
            <person name="LaButti K.M."/>
            <person name="Lechner B.E."/>
            <person name="Liimatainen K."/>
            <person name="Lipzen A."/>
            <person name="Lukacs Z."/>
            <person name="Mihaltcheva S."/>
            <person name="Morgado L.N."/>
            <person name="Niskanen T."/>
            <person name="Noordeloos M.E."/>
            <person name="Ohm R.A."/>
            <person name="Ortiz-Santana B."/>
            <person name="Ovrebo C."/>
            <person name="Racz N."/>
            <person name="Riley R."/>
            <person name="Savchenko A."/>
            <person name="Shiryaev A."/>
            <person name="Soop K."/>
            <person name="Spirin V."/>
            <person name="Szebenyi C."/>
            <person name="Tomsovsky M."/>
            <person name="Tulloss R.E."/>
            <person name="Uehling J."/>
            <person name="Grigoriev I.V."/>
            <person name="Vagvolgyi C."/>
            <person name="Papp T."/>
            <person name="Martin F.M."/>
            <person name="Miettinen O."/>
            <person name="Hibbett D.S."/>
            <person name="Nagy L.G."/>
        </authorList>
    </citation>
    <scope>NUCLEOTIDE SEQUENCE [LARGE SCALE GENOMIC DNA]</scope>
    <source>
        <strain evidence="2 3">FP101781</strain>
    </source>
</reference>
<feature type="compositionally biased region" description="Acidic residues" evidence="1">
    <location>
        <begin position="14"/>
        <end position="41"/>
    </location>
</feature>
<name>A0A4Y7TZX8_COPMI</name>
<dbReference type="SUPFAM" id="SSF47113">
    <property type="entry name" value="Histone-fold"/>
    <property type="match status" value="1"/>
</dbReference>
<dbReference type="Gene3D" id="1.10.20.10">
    <property type="entry name" value="Histone, subunit A"/>
    <property type="match status" value="1"/>
</dbReference>
<feature type="region of interest" description="Disordered" evidence="1">
    <location>
        <begin position="1"/>
        <end position="62"/>
    </location>
</feature>
<feature type="compositionally biased region" description="Acidic residues" evidence="1">
    <location>
        <begin position="290"/>
        <end position="301"/>
    </location>
</feature>
<dbReference type="STRING" id="71717.A0A4Y7TZX8"/>
<evidence type="ECO:0008006" key="4">
    <source>
        <dbReference type="Google" id="ProtNLM"/>
    </source>
</evidence>
<protein>
    <recommendedName>
        <fullName evidence="4">Transcription factor CBF/NF-Y/archaeal histone domain-containing protein</fullName>
    </recommendedName>
</protein>